<dbReference type="InterPro" id="IPR017941">
    <property type="entry name" value="Rieske_2Fe-2S"/>
</dbReference>
<dbReference type="GO" id="GO:0046872">
    <property type="term" value="F:metal ion binding"/>
    <property type="evidence" value="ECO:0007669"/>
    <property type="project" value="UniProtKB-KW"/>
</dbReference>
<evidence type="ECO:0000313" key="7">
    <source>
        <dbReference type="EMBL" id="CAJ62778.1"/>
    </source>
</evidence>
<sequence>MIGRGLRRFVEDLLGHRRPRRFDAGPQDAAALRAAITLRAARPGSDVPSEEFVARLHRRLADQALSDQTSSHEAARDQAGPAWAASDRAASDSAASDSAASDRAASDRAASDRAASGIAAGGGAGAGRRRGTRRRFVQVTSLAAGSAAIGAGVDRAVGERGPGGGDRADPAVAGPEPAAGPGGTLVPAAGIWRTVATTPDLPEGGVRAFDTGTVVGFVRRTGGRVRATSGICTHQGCRLALDPAQQRLNCPCHRMAFSLAGEVVNYKIRTPPRPLPSLIVREVDGVVQVYVPPTPT</sequence>
<dbReference type="STRING" id="326424.FRAAL4136"/>
<dbReference type="EMBL" id="CT573213">
    <property type="protein sequence ID" value="CAJ62778.1"/>
    <property type="molecule type" value="Genomic_DNA"/>
</dbReference>
<keyword evidence="3" id="KW-0408">Iron</keyword>
<feature type="compositionally biased region" description="Low complexity" evidence="5">
    <location>
        <begin position="79"/>
        <end position="103"/>
    </location>
</feature>
<dbReference type="InterPro" id="IPR036922">
    <property type="entry name" value="Rieske_2Fe-2S_sf"/>
</dbReference>
<evidence type="ECO:0000256" key="2">
    <source>
        <dbReference type="ARBA" id="ARBA00022723"/>
    </source>
</evidence>
<keyword evidence="2" id="KW-0479">Metal-binding</keyword>
<evidence type="ECO:0000256" key="3">
    <source>
        <dbReference type="ARBA" id="ARBA00023004"/>
    </source>
</evidence>
<dbReference type="GO" id="GO:0016705">
    <property type="term" value="F:oxidoreductase activity, acting on paired donors, with incorporation or reduction of molecular oxygen"/>
    <property type="evidence" value="ECO:0007669"/>
    <property type="project" value="UniProtKB-ARBA"/>
</dbReference>
<reference evidence="7 8" key="1">
    <citation type="journal article" date="2007" name="Genome Res.">
        <title>Genome characteristics of facultatively symbiotic Frankia sp. strains reflect host range and host plant biogeography.</title>
        <authorList>
            <person name="Normand P."/>
            <person name="Lapierre P."/>
            <person name="Tisa L.S."/>
            <person name="Gogarten J.P."/>
            <person name="Alloisio N."/>
            <person name="Bagnarol E."/>
            <person name="Bassi C.A."/>
            <person name="Berry A.M."/>
            <person name="Bickhart D.M."/>
            <person name="Choisne N."/>
            <person name="Couloux A."/>
            <person name="Cournoyer B."/>
            <person name="Cruveiller S."/>
            <person name="Daubin V."/>
            <person name="Demange N."/>
            <person name="Francino M.P."/>
            <person name="Goltsman E."/>
            <person name="Huang Y."/>
            <person name="Kopp O.R."/>
            <person name="Labarre L."/>
            <person name="Lapidus A."/>
            <person name="Lavire C."/>
            <person name="Marechal J."/>
            <person name="Martinez M."/>
            <person name="Mastronunzio J.E."/>
            <person name="Mullin B.C."/>
            <person name="Niemann J."/>
            <person name="Pujic P."/>
            <person name="Rawnsley T."/>
            <person name="Rouy Z."/>
            <person name="Schenowitz C."/>
            <person name="Sellstedt A."/>
            <person name="Tavares F."/>
            <person name="Tomkins J.P."/>
            <person name="Vallenet D."/>
            <person name="Valverde C."/>
            <person name="Wall L.G."/>
            <person name="Wang Y."/>
            <person name="Medigue C."/>
            <person name="Benson D.R."/>
        </authorList>
    </citation>
    <scope>NUCLEOTIDE SEQUENCE [LARGE SCALE GENOMIC DNA]</scope>
    <source>
        <strain evidence="8">DSM 45986 / CECT 9034 / ACN14a</strain>
    </source>
</reference>
<feature type="region of interest" description="Disordered" evidence="5">
    <location>
        <begin position="154"/>
        <end position="182"/>
    </location>
</feature>
<dbReference type="GO" id="GO:0004497">
    <property type="term" value="F:monooxygenase activity"/>
    <property type="evidence" value="ECO:0007669"/>
    <property type="project" value="UniProtKB-ARBA"/>
</dbReference>
<name>Q0RI93_FRAAA</name>
<dbReference type="eggNOG" id="COG2146">
    <property type="taxonomic scope" value="Bacteria"/>
</dbReference>
<dbReference type="PROSITE" id="PS51296">
    <property type="entry name" value="RIESKE"/>
    <property type="match status" value="1"/>
</dbReference>
<dbReference type="HOGENOM" id="CLU_081810_0_0_11"/>
<dbReference type="Pfam" id="PF00355">
    <property type="entry name" value="Rieske"/>
    <property type="match status" value="1"/>
</dbReference>
<dbReference type="Proteomes" id="UP000000657">
    <property type="component" value="Chromosome"/>
</dbReference>
<evidence type="ECO:0000259" key="6">
    <source>
        <dbReference type="PROSITE" id="PS51296"/>
    </source>
</evidence>
<evidence type="ECO:0000256" key="1">
    <source>
        <dbReference type="ARBA" id="ARBA00022714"/>
    </source>
</evidence>
<feature type="compositionally biased region" description="Low complexity" evidence="5">
    <location>
        <begin position="170"/>
        <end position="179"/>
    </location>
</feature>
<dbReference type="GO" id="GO:0051537">
    <property type="term" value="F:2 iron, 2 sulfur cluster binding"/>
    <property type="evidence" value="ECO:0007669"/>
    <property type="project" value="UniProtKB-KW"/>
</dbReference>
<feature type="region of interest" description="Disordered" evidence="5">
    <location>
        <begin position="63"/>
        <end position="132"/>
    </location>
</feature>
<dbReference type="CDD" id="cd03467">
    <property type="entry name" value="Rieske"/>
    <property type="match status" value="1"/>
</dbReference>
<feature type="domain" description="Rieske" evidence="6">
    <location>
        <begin position="192"/>
        <end position="289"/>
    </location>
</feature>
<organism evidence="7 8">
    <name type="scientific">Frankia alni (strain DSM 45986 / CECT 9034 / ACN14a)</name>
    <dbReference type="NCBI Taxonomy" id="326424"/>
    <lineage>
        <taxon>Bacteria</taxon>
        <taxon>Bacillati</taxon>
        <taxon>Actinomycetota</taxon>
        <taxon>Actinomycetes</taxon>
        <taxon>Frankiales</taxon>
        <taxon>Frankiaceae</taxon>
        <taxon>Frankia</taxon>
    </lineage>
</organism>
<dbReference type="OrthoDB" id="9767869at2"/>
<evidence type="ECO:0000256" key="4">
    <source>
        <dbReference type="ARBA" id="ARBA00023014"/>
    </source>
</evidence>
<dbReference type="KEGG" id="fal:FRAAL4136"/>
<accession>Q0RI93</accession>
<evidence type="ECO:0000313" key="8">
    <source>
        <dbReference type="Proteomes" id="UP000000657"/>
    </source>
</evidence>
<keyword evidence="1" id="KW-0001">2Fe-2S</keyword>
<dbReference type="SUPFAM" id="SSF50022">
    <property type="entry name" value="ISP domain"/>
    <property type="match status" value="1"/>
</dbReference>
<proteinExistence type="predicted"/>
<evidence type="ECO:0000256" key="5">
    <source>
        <dbReference type="SAM" id="MobiDB-lite"/>
    </source>
</evidence>
<keyword evidence="4" id="KW-0411">Iron-sulfur</keyword>
<dbReference type="Gene3D" id="2.102.10.10">
    <property type="entry name" value="Rieske [2Fe-2S] iron-sulphur domain"/>
    <property type="match status" value="1"/>
</dbReference>
<dbReference type="AlphaFoldDB" id="Q0RI93"/>
<keyword evidence="8" id="KW-1185">Reference proteome</keyword>
<gene>
    <name evidence="7" type="ordered locus">FRAAL4136</name>
</gene>
<dbReference type="RefSeq" id="WP_011605264.1">
    <property type="nucleotide sequence ID" value="NC_008278.1"/>
</dbReference>
<protein>
    <submittedName>
        <fullName evidence="7">Iron sulphur protein (Putative secreted protein)</fullName>
    </submittedName>
</protein>